<accession>A0A5N6LP96</accession>
<keyword evidence="4" id="KW-0560">Oxidoreductase</keyword>
<comment type="cofactor">
    <cofactor evidence="6">
        <name>Fe(2+)</name>
        <dbReference type="ChEBI" id="CHEBI:29033"/>
    </cofactor>
    <text evidence="6">Binds 1 Fe(2+) ion per subunit.</text>
</comment>
<dbReference type="Proteomes" id="UP000326396">
    <property type="component" value="Linkage Group LG9"/>
</dbReference>
<evidence type="ECO:0000256" key="2">
    <source>
        <dbReference type="ARBA" id="ARBA00022723"/>
    </source>
</evidence>
<reference evidence="8 9" key="1">
    <citation type="submission" date="2019-05" db="EMBL/GenBank/DDBJ databases">
        <title>Mikania micrantha, genome provides insights into the molecular mechanism of rapid growth.</title>
        <authorList>
            <person name="Liu B."/>
        </authorList>
    </citation>
    <scope>NUCLEOTIDE SEQUENCE [LARGE SCALE GENOMIC DNA]</scope>
    <source>
        <strain evidence="8">NLD-2019</strain>
        <tissue evidence="8">Leaf</tissue>
    </source>
</reference>
<dbReference type="EMBL" id="SZYD01000019">
    <property type="protein sequence ID" value="KAD2393701.1"/>
    <property type="molecule type" value="Genomic_DNA"/>
</dbReference>
<protein>
    <recommendedName>
        <fullName evidence="7">Fe2OG dioxygenase domain-containing protein</fullName>
    </recommendedName>
</protein>
<dbReference type="GO" id="GO:0035513">
    <property type="term" value="P:oxidative RNA demethylation"/>
    <property type="evidence" value="ECO:0007669"/>
    <property type="project" value="TreeGrafter"/>
</dbReference>
<comment type="similarity">
    <text evidence="1">Belongs to the alkB family.</text>
</comment>
<feature type="binding site" evidence="6">
    <location>
        <position position="242"/>
    </location>
    <ligand>
        <name>Fe cation</name>
        <dbReference type="ChEBI" id="CHEBI:24875"/>
        <note>catalytic</note>
    </ligand>
</feature>
<comment type="caution">
    <text evidence="8">The sequence shown here is derived from an EMBL/GenBank/DDBJ whole genome shotgun (WGS) entry which is preliminary data.</text>
</comment>
<dbReference type="GO" id="GO:0035516">
    <property type="term" value="F:broad specificity oxidative DNA demethylase activity"/>
    <property type="evidence" value="ECO:0007669"/>
    <property type="project" value="TreeGrafter"/>
</dbReference>
<feature type="domain" description="Fe2OG dioxygenase" evidence="7">
    <location>
        <begin position="164"/>
        <end position="274"/>
    </location>
</feature>
<dbReference type="PROSITE" id="PS51471">
    <property type="entry name" value="FE2OG_OXY"/>
    <property type="match status" value="1"/>
</dbReference>
<dbReference type="AlphaFoldDB" id="A0A5N6LP96"/>
<dbReference type="InterPro" id="IPR005123">
    <property type="entry name" value="Oxoglu/Fe-dep_dioxygenase_dom"/>
</dbReference>
<evidence type="ECO:0000256" key="4">
    <source>
        <dbReference type="ARBA" id="ARBA00023002"/>
    </source>
</evidence>
<keyword evidence="2 6" id="KW-0479">Metal-binding</keyword>
<organism evidence="8 9">
    <name type="scientific">Mikania micrantha</name>
    <name type="common">bitter vine</name>
    <dbReference type="NCBI Taxonomy" id="192012"/>
    <lineage>
        <taxon>Eukaryota</taxon>
        <taxon>Viridiplantae</taxon>
        <taxon>Streptophyta</taxon>
        <taxon>Embryophyta</taxon>
        <taxon>Tracheophyta</taxon>
        <taxon>Spermatophyta</taxon>
        <taxon>Magnoliopsida</taxon>
        <taxon>eudicotyledons</taxon>
        <taxon>Gunneridae</taxon>
        <taxon>Pentapetalae</taxon>
        <taxon>asterids</taxon>
        <taxon>campanulids</taxon>
        <taxon>Asterales</taxon>
        <taxon>Asteraceae</taxon>
        <taxon>Asteroideae</taxon>
        <taxon>Heliantheae alliance</taxon>
        <taxon>Eupatorieae</taxon>
        <taxon>Mikania</taxon>
    </lineage>
</organism>
<evidence type="ECO:0000313" key="9">
    <source>
        <dbReference type="Proteomes" id="UP000326396"/>
    </source>
</evidence>
<evidence type="ECO:0000259" key="7">
    <source>
        <dbReference type="PROSITE" id="PS51471"/>
    </source>
</evidence>
<evidence type="ECO:0000256" key="1">
    <source>
        <dbReference type="ARBA" id="ARBA00007879"/>
    </source>
</evidence>
<dbReference type="GO" id="GO:0035515">
    <property type="term" value="F:oxidative RNA demethylase activity"/>
    <property type="evidence" value="ECO:0007669"/>
    <property type="project" value="TreeGrafter"/>
</dbReference>
<dbReference type="GO" id="GO:0008198">
    <property type="term" value="F:ferrous iron binding"/>
    <property type="evidence" value="ECO:0007669"/>
    <property type="project" value="TreeGrafter"/>
</dbReference>
<evidence type="ECO:0000256" key="3">
    <source>
        <dbReference type="ARBA" id="ARBA00022964"/>
    </source>
</evidence>
<feature type="binding site" evidence="6">
    <location>
        <position position="184"/>
    </location>
    <ligand>
        <name>Fe cation</name>
        <dbReference type="ChEBI" id="CHEBI:24875"/>
        <note>catalytic</note>
    </ligand>
</feature>
<dbReference type="Pfam" id="PF13532">
    <property type="entry name" value="2OG-FeII_Oxy_2"/>
    <property type="match status" value="1"/>
</dbReference>
<keyword evidence="3" id="KW-0223">Dioxygenase</keyword>
<evidence type="ECO:0000256" key="6">
    <source>
        <dbReference type="PIRSR" id="PIRSR604574-2"/>
    </source>
</evidence>
<dbReference type="Gene3D" id="2.60.120.590">
    <property type="entry name" value="Alpha-ketoglutarate-dependent dioxygenase AlkB-like"/>
    <property type="match status" value="1"/>
</dbReference>
<sequence>MDGSSNRLLKQYHTSPTLLTATLNHNSNIQGETEPFSIIDPCLIPSLDGIDSWKNEKTSFEILGSGMILLKNYIPLMDQVDIVNTCQKWGVGPGGFYEPRNQSGAKLRLHMMCFGKNWDPITKYKSRCRSDGSEPLPLPNELIHLAETAIKDAQAHSKNLPSMCPDICIVNFYTCTGGLGLHQDCDESFNSLKKGLPVVSISVGDTAEFVYGNTRDKVKLQRVLLESGDVLIFGGKSRHVFHGVKKILPGTSPQPLVNATGFRPGRLNLTFRKF</sequence>
<proteinExistence type="inferred from homology"/>
<dbReference type="GO" id="GO:0005737">
    <property type="term" value="C:cytoplasm"/>
    <property type="evidence" value="ECO:0007669"/>
    <property type="project" value="TreeGrafter"/>
</dbReference>
<dbReference type="PANTHER" id="PTHR16557">
    <property type="entry name" value="ALKYLATED DNA REPAIR PROTEIN ALKB-RELATED"/>
    <property type="match status" value="1"/>
</dbReference>
<dbReference type="InterPro" id="IPR037151">
    <property type="entry name" value="AlkB-like_sf"/>
</dbReference>
<feature type="binding site" evidence="6">
    <location>
        <position position="182"/>
    </location>
    <ligand>
        <name>Fe cation</name>
        <dbReference type="ChEBI" id="CHEBI:24875"/>
        <note>catalytic</note>
    </ligand>
</feature>
<name>A0A5N6LP96_9ASTR</name>
<evidence type="ECO:0000313" key="8">
    <source>
        <dbReference type="EMBL" id="KAD2393701.1"/>
    </source>
</evidence>
<gene>
    <name evidence="8" type="ORF">E3N88_40678</name>
</gene>
<evidence type="ECO:0000256" key="5">
    <source>
        <dbReference type="ARBA" id="ARBA00023004"/>
    </source>
</evidence>
<dbReference type="SUPFAM" id="SSF51197">
    <property type="entry name" value="Clavaminate synthase-like"/>
    <property type="match status" value="1"/>
</dbReference>
<dbReference type="OrthoDB" id="6614653at2759"/>
<dbReference type="InterPro" id="IPR004574">
    <property type="entry name" value="Alkb"/>
</dbReference>
<dbReference type="InterPro" id="IPR027450">
    <property type="entry name" value="AlkB-like"/>
</dbReference>
<keyword evidence="9" id="KW-1185">Reference proteome</keyword>
<dbReference type="PANTHER" id="PTHR16557:SF10">
    <property type="entry name" value="2-OXOGLUTARATE-DEPENDENT DIOXYGENASE FAMILY PROTEIN"/>
    <property type="match status" value="1"/>
</dbReference>
<keyword evidence="5 6" id="KW-0408">Iron</keyword>